<dbReference type="InterPro" id="IPR016024">
    <property type="entry name" value="ARM-type_fold"/>
</dbReference>
<evidence type="ECO:0000313" key="1">
    <source>
        <dbReference type="EMBL" id="MBC8176622.1"/>
    </source>
</evidence>
<accession>A0A8J6MXC3</accession>
<dbReference type="NCBIfam" id="NF045662">
    <property type="entry name" value="DVU0298_fam"/>
    <property type="match status" value="1"/>
</dbReference>
<dbReference type="SUPFAM" id="SSF48371">
    <property type="entry name" value="ARM repeat"/>
    <property type="match status" value="1"/>
</dbReference>
<protein>
    <submittedName>
        <fullName evidence="1">HEAT repeat domain-containing protein</fullName>
    </submittedName>
</protein>
<organism evidence="1 2">
    <name type="scientific">Candidatus Desulfacyla euxinica</name>
    <dbReference type="NCBI Taxonomy" id="2841693"/>
    <lineage>
        <taxon>Bacteria</taxon>
        <taxon>Deltaproteobacteria</taxon>
        <taxon>Candidatus Desulfacyla</taxon>
    </lineage>
</organism>
<sequence length="229" mass="25772">MKGRILKQRVLDLLGSEDLDFALEVLCSMPLLRVINSLFSFLYSTDEQIKWRAITAMGAAVARLADEDMEQARIIMRRLMWNLNDESGGIGWGSPEAMGEILACHELLANEYVSVLISYARKDGNYLELEMLQRGLLWGVARLSQVRPYLVQDAVSDFMQYLQSIDPAVRGLAAWLMGLLEAGDAREALEALTDDDARLSVYKDRKLINCNVKELAEEALKKVTKVTKV</sequence>
<dbReference type="InterPro" id="IPR011989">
    <property type="entry name" value="ARM-like"/>
</dbReference>
<dbReference type="InterPro" id="IPR054701">
    <property type="entry name" value="DVU0298-like"/>
</dbReference>
<comment type="caution">
    <text evidence="1">The sequence shown here is derived from an EMBL/GenBank/DDBJ whole genome shotgun (WGS) entry which is preliminary data.</text>
</comment>
<proteinExistence type="predicted"/>
<dbReference type="Proteomes" id="UP000650524">
    <property type="component" value="Unassembled WGS sequence"/>
</dbReference>
<gene>
    <name evidence="1" type="ORF">H8E19_04385</name>
</gene>
<dbReference type="Gene3D" id="1.25.10.10">
    <property type="entry name" value="Leucine-rich Repeat Variant"/>
    <property type="match status" value="1"/>
</dbReference>
<name>A0A8J6MXC3_9DELT</name>
<reference evidence="1 2" key="1">
    <citation type="submission" date="2020-08" db="EMBL/GenBank/DDBJ databases">
        <title>Bridging the membrane lipid divide: bacteria of the FCB group superphylum have the potential to synthesize archaeal ether lipids.</title>
        <authorList>
            <person name="Villanueva L."/>
            <person name="Von Meijenfeldt F.A.B."/>
            <person name="Westbye A.B."/>
            <person name="Yadav S."/>
            <person name="Hopmans E.C."/>
            <person name="Dutilh B.E."/>
            <person name="Sinninghe Damste J.S."/>
        </authorList>
    </citation>
    <scope>NUCLEOTIDE SEQUENCE [LARGE SCALE GENOMIC DNA]</scope>
    <source>
        <strain evidence="1">NIOZ-UU27</strain>
    </source>
</reference>
<dbReference type="EMBL" id="JACNJD010000148">
    <property type="protein sequence ID" value="MBC8176622.1"/>
    <property type="molecule type" value="Genomic_DNA"/>
</dbReference>
<evidence type="ECO:0000313" key="2">
    <source>
        <dbReference type="Proteomes" id="UP000650524"/>
    </source>
</evidence>
<dbReference type="AlphaFoldDB" id="A0A8J6MXC3"/>